<proteinExistence type="predicted"/>
<dbReference type="HOGENOM" id="CLU_046025_16_2_1"/>
<dbReference type="Proteomes" id="UP000053257">
    <property type="component" value="Unassembled WGS sequence"/>
</dbReference>
<keyword evidence="2" id="KW-1185">Reference proteome</keyword>
<dbReference type="AlphaFoldDB" id="A0A0C3SC91"/>
<feature type="non-terminal residue" evidence="1">
    <location>
        <position position="1"/>
    </location>
</feature>
<name>A0A0C3SC91_PHLG1</name>
<reference evidence="1 2" key="1">
    <citation type="journal article" date="2014" name="PLoS Genet.">
        <title>Analysis of the Phlebiopsis gigantea genome, transcriptome and secretome provides insight into its pioneer colonization strategies of wood.</title>
        <authorList>
            <person name="Hori C."/>
            <person name="Ishida T."/>
            <person name="Igarashi K."/>
            <person name="Samejima M."/>
            <person name="Suzuki H."/>
            <person name="Master E."/>
            <person name="Ferreira P."/>
            <person name="Ruiz-Duenas F.J."/>
            <person name="Held B."/>
            <person name="Canessa P."/>
            <person name="Larrondo L.F."/>
            <person name="Schmoll M."/>
            <person name="Druzhinina I.S."/>
            <person name="Kubicek C.P."/>
            <person name="Gaskell J.A."/>
            <person name="Kersten P."/>
            <person name="St John F."/>
            <person name="Glasner J."/>
            <person name="Sabat G."/>
            <person name="Splinter BonDurant S."/>
            <person name="Syed K."/>
            <person name="Yadav J."/>
            <person name="Mgbeahuruike A.C."/>
            <person name="Kovalchuk A."/>
            <person name="Asiegbu F.O."/>
            <person name="Lackner G."/>
            <person name="Hoffmeister D."/>
            <person name="Rencoret J."/>
            <person name="Gutierrez A."/>
            <person name="Sun H."/>
            <person name="Lindquist E."/>
            <person name="Barry K."/>
            <person name="Riley R."/>
            <person name="Grigoriev I.V."/>
            <person name="Henrissat B."/>
            <person name="Kues U."/>
            <person name="Berka R.M."/>
            <person name="Martinez A.T."/>
            <person name="Covert S.F."/>
            <person name="Blanchette R.A."/>
            <person name="Cullen D."/>
        </authorList>
    </citation>
    <scope>NUCLEOTIDE SEQUENCE [LARGE SCALE GENOMIC DNA]</scope>
    <source>
        <strain evidence="1 2">11061_1 CR5-6</strain>
    </source>
</reference>
<dbReference type="OrthoDB" id="2953893at2759"/>
<evidence type="ECO:0000313" key="2">
    <source>
        <dbReference type="Proteomes" id="UP000053257"/>
    </source>
</evidence>
<organism evidence="1 2">
    <name type="scientific">Phlebiopsis gigantea (strain 11061_1 CR5-6)</name>
    <name type="common">White-rot fungus</name>
    <name type="synonym">Peniophora gigantea</name>
    <dbReference type="NCBI Taxonomy" id="745531"/>
    <lineage>
        <taxon>Eukaryota</taxon>
        <taxon>Fungi</taxon>
        <taxon>Dikarya</taxon>
        <taxon>Basidiomycota</taxon>
        <taxon>Agaricomycotina</taxon>
        <taxon>Agaricomycetes</taxon>
        <taxon>Polyporales</taxon>
        <taxon>Phanerochaetaceae</taxon>
        <taxon>Phlebiopsis</taxon>
    </lineage>
</organism>
<protein>
    <submittedName>
        <fullName evidence="1">Uncharacterized protein</fullName>
    </submittedName>
</protein>
<dbReference type="EMBL" id="KN840477">
    <property type="protein sequence ID" value="KIP08630.1"/>
    <property type="molecule type" value="Genomic_DNA"/>
</dbReference>
<evidence type="ECO:0000313" key="1">
    <source>
        <dbReference type="EMBL" id="KIP08630.1"/>
    </source>
</evidence>
<gene>
    <name evidence="1" type="ORF">PHLGIDRAFT_69091</name>
</gene>
<accession>A0A0C3SC91</accession>
<sequence>LLGSLFNWGLFGVLSLQVYLYHYAFPNDGPFRKILVSIVYVLDTAQTFVVTGDVFQVYAKHYGEVDQLSAMHNEWLAVPVFSSIGERDSRLI</sequence>